<dbReference type="InterPro" id="IPR027417">
    <property type="entry name" value="P-loop_NTPase"/>
</dbReference>
<gene>
    <name evidence="1" type="ORF">CSA55_01060</name>
</gene>
<name>A0A2G6KFC9_9ACTN</name>
<dbReference type="EMBL" id="PDSL01000020">
    <property type="protein sequence ID" value="PIE34388.1"/>
    <property type="molecule type" value="Genomic_DNA"/>
</dbReference>
<proteinExistence type="predicted"/>
<comment type="caution">
    <text evidence="1">The sequence shown here is derived from an EMBL/GenBank/DDBJ whole genome shotgun (WGS) entry which is preliminary data.</text>
</comment>
<dbReference type="SUPFAM" id="SSF52540">
    <property type="entry name" value="P-loop containing nucleoside triphosphate hydrolases"/>
    <property type="match status" value="1"/>
</dbReference>
<protein>
    <submittedName>
        <fullName evidence="1">Uncharacterized protein</fullName>
    </submittedName>
</protein>
<dbReference type="AlphaFoldDB" id="A0A2G6KFC9"/>
<dbReference type="Proteomes" id="UP000230914">
    <property type="component" value="Unassembled WGS sequence"/>
</dbReference>
<evidence type="ECO:0000313" key="1">
    <source>
        <dbReference type="EMBL" id="PIE34388.1"/>
    </source>
</evidence>
<organism evidence="1 2">
    <name type="scientific">Ilumatobacter coccineus</name>
    <dbReference type="NCBI Taxonomy" id="467094"/>
    <lineage>
        <taxon>Bacteria</taxon>
        <taxon>Bacillati</taxon>
        <taxon>Actinomycetota</taxon>
        <taxon>Acidimicrobiia</taxon>
        <taxon>Acidimicrobiales</taxon>
        <taxon>Ilumatobacteraceae</taxon>
        <taxon>Ilumatobacter</taxon>
    </lineage>
</organism>
<reference evidence="1 2" key="1">
    <citation type="submission" date="2017-10" db="EMBL/GenBank/DDBJ databases">
        <title>Novel microbial diversity and functional potential in the marine mammal oral microbiome.</title>
        <authorList>
            <person name="Dudek N.K."/>
            <person name="Sun C.L."/>
            <person name="Burstein D."/>
            <person name="Kantor R.S."/>
            <person name="Aliaga Goltsman D.S."/>
            <person name="Bik E.M."/>
            <person name="Thomas B.C."/>
            <person name="Banfield J.F."/>
            <person name="Relman D.A."/>
        </authorList>
    </citation>
    <scope>NUCLEOTIDE SEQUENCE [LARGE SCALE GENOMIC DNA]</scope>
    <source>
        <strain evidence="1">DOLJORAL78_61_10</strain>
    </source>
</reference>
<evidence type="ECO:0000313" key="2">
    <source>
        <dbReference type="Proteomes" id="UP000230914"/>
    </source>
</evidence>
<accession>A0A2G6KFC9</accession>
<sequence length="254" mass="26502">MAIVAVTGDLVTTTSIALALGWPTDDDPVVVEADPAGGDLAAWLDIPVHPSLSTVITRVADGSWPEIEPFVRDTATGVKVIPLSPRAVEAARSVAESARSVVVQMASPQAPTMIVDTGRLSPNPAAHPFVAAASVVVLVHRQTRHSNAAAAVRLQRLADQVDLFASSPGHLVVAVVGNTPFSIDDISHFLADTAGALPVIGLPYDELAASVWAGRDGVSARRANRLPLYRAGRDLALIVHRHLDDLIGSPGGSR</sequence>
<dbReference type="Gene3D" id="3.40.50.300">
    <property type="entry name" value="P-loop containing nucleotide triphosphate hydrolases"/>
    <property type="match status" value="1"/>
</dbReference>